<dbReference type="Gene3D" id="3.30.70.270">
    <property type="match status" value="1"/>
</dbReference>
<dbReference type="Gene3D" id="3.10.10.10">
    <property type="entry name" value="HIV Type 1 Reverse Transcriptase, subunit A, domain 1"/>
    <property type="match status" value="1"/>
</dbReference>
<comment type="caution">
    <text evidence="2">The sequence shown here is derived from an EMBL/GenBank/DDBJ whole genome shotgun (WGS) entry which is preliminary data.</text>
</comment>
<dbReference type="InterPro" id="IPR000477">
    <property type="entry name" value="RT_dom"/>
</dbReference>
<dbReference type="PANTHER" id="PTHR33064:SF37">
    <property type="entry name" value="RIBONUCLEASE H"/>
    <property type="match status" value="1"/>
</dbReference>
<evidence type="ECO:0000259" key="1">
    <source>
        <dbReference type="Pfam" id="PF00078"/>
    </source>
</evidence>
<dbReference type="InterPro" id="IPR043502">
    <property type="entry name" value="DNA/RNA_pol_sf"/>
</dbReference>
<dbReference type="InterPro" id="IPR043128">
    <property type="entry name" value="Rev_trsase/Diguanyl_cyclase"/>
</dbReference>
<dbReference type="PANTHER" id="PTHR33064">
    <property type="entry name" value="POL PROTEIN"/>
    <property type="match status" value="1"/>
</dbReference>
<dbReference type="EMBL" id="AVOT02020227">
    <property type="protein sequence ID" value="MBW0508268.1"/>
    <property type="molecule type" value="Genomic_DNA"/>
</dbReference>
<feature type="domain" description="Reverse transcriptase" evidence="1">
    <location>
        <begin position="17"/>
        <end position="110"/>
    </location>
</feature>
<evidence type="ECO:0000313" key="3">
    <source>
        <dbReference type="Proteomes" id="UP000765509"/>
    </source>
</evidence>
<accession>A0A9Q3HK19</accession>
<dbReference type="Pfam" id="PF00078">
    <property type="entry name" value="RVT_1"/>
    <property type="match status" value="1"/>
</dbReference>
<sequence length="180" mass="20767">MDALKGFHENVLMPKTRKLIRIITNCGIYEYFRVPIGIKNAPSHYKRMRNTIFPTELSEGWLRIYIDDIIICSDSWSLHLERVARVLDKATGGNMKISLTKCNFGFEELKASGHIVSALGLGIDKNKVAAVLLKPIPQKKKEMMSYRQHLKDFQIEAKSLYRICDQQTVFEMTQEIIKAY</sequence>
<dbReference type="InterPro" id="IPR051320">
    <property type="entry name" value="Viral_Replic_Matur_Polypro"/>
</dbReference>
<organism evidence="2 3">
    <name type="scientific">Austropuccinia psidii MF-1</name>
    <dbReference type="NCBI Taxonomy" id="1389203"/>
    <lineage>
        <taxon>Eukaryota</taxon>
        <taxon>Fungi</taxon>
        <taxon>Dikarya</taxon>
        <taxon>Basidiomycota</taxon>
        <taxon>Pucciniomycotina</taxon>
        <taxon>Pucciniomycetes</taxon>
        <taxon>Pucciniales</taxon>
        <taxon>Sphaerophragmiaceae</taxon>
        <taxon>Austropuccinia</taxon>
    </lineage>
</organism>
<name>A0A9Q3HK19_9BASI</name>
<keyword evidence="3" id="KW-1185">Reference proteome</keyword>
<gene>
    <name evidence="2" type="ORF">O181_047983</name>
</gene>
<proteinExistence type="predicted"/>
<evidence type="ECO:0000313" key="2">
    <source>
        <dbReference type="EMBL" id="MBW0508268.1"/>
    </source>
</evidence>
<dbReference type="SUPFAM" id="SSF56672">
    <property type="entry name" value="DNA/RNA polymerases"/>
    <property type="match status" value="1"/>
</dbReference>
<dbReference type="Proteomes" id="UP000765509">
    <property type="component" value="Unassembled WGS sequence"/>
</dbReference>
<protein>
    <recommendedName>
        <fullName evidence="1">Reverse transcriptase domain-containing protein</fullName>
    </recommendedName>
</protein>
<dbReference type="AlphaFoldDB" id="A0A9Q3HK19"/>
<reference evidence="2" key="1">
    <citation type="submission" date="2021-03" db="EMBL/GenBank/DDBJ databases">
        <title>Draft genome sequence of rust myrtle Austropuccinia psidii MF-1, a brazilian biotype.</title>
        <authorList>
            <person name="Quecine M.C."/>
            <person name="Pachon D.M.R."/>
            <person name="Bonatelli M.L."/>
            <person name="Correr F.H."/>
            <person name="Franceschini L.M."/>
            <person name="Leite T.F."/>
            <person name="Margarido G.R.A."/>
            <person name="Almeida C.A."/>
            <person name="Ferrarezi J.A."/>
            <person name="Labate C.A."/>
        </authorList>
    </citation>
    <scope>NUCLEOTIDE SEQUENCE</scope>
    <source>
        <strain evidence="2">MF-1</strain>
    </source>
</reference>